<dbReference type="Proteomes" id="UP000054007">
    <property type="component" value="Unassembled WGS sequence"/>
</dbReference>
<organism evidence="2 3">
    <name type="scientific">Cylindrobasidium torrendii FP15055 ss-10</name>
    <dbReference type="NCBI Taxonomy" id="1314674"/>
    <lineage>
        <taxon>Eukaryota</taxon>
        <taxon>Fungi</taxon>
        <taxon>Dikarya</taxon>
        <taxon>Basidiomycota</taxon>
        <taxon>Agaricomycotina</taxon>
        <taxon>Agaricomycetes</taxon>
        <taxon>Agaricomycetidae</taxon>
        <taxon>Agaricales</taxon>
        <taxon>Marasmiineae</taxon>
        <taxon>Physalacriaceae</taxon>
        <taxon>Cylindrobasidium</taxon>
    </lineage>
</organism>
<feature type="transmembrane region" description="Helical" evidence="1">
    <location>
        <begin position="12"/>
        <end position="34"/>
    </location>
</feature>
<evidence type="ECO:0000313" key="3">
    <source>
        <dbReference type="Proteomes" id="UP000054007"/>
    </source>
</evidence>
<keyword evidence="1" id="KW-0472">Membrane</keyword>
<reference evidence="2 3" key="1">
    <citation type="journal article" date="2015" name="Fungal Genet. Biol.">
        <title>Evolution of novel wood decay mechanisms in Agaricales revealed by the genome sequences of Fistulina hepatica and Cylindrobasidium torrendii.</title>
        <authorList>
            <person name="Floudas D."/>
            <person name="Held B.W."/>
            <person name="Riley R."/>
            <person name="Nagy L.G."/>
            <person name="Koehler G."/>
            <person name="Ransdell A.S."/>
            <person name="Younus H."/>
            <person name="Chow J."/>
            <person name="Chiniquy J."/>
            <person name="Lipzen A."/>
            <person name="Tritt A."/>
            <person name="Sun H."/>
            <person name="Haridas S."/>
            <person name="LaButti K."/>
            <person name="Ohm R.A."/>
            <person name="Kues U."/>
            <person name="Blanchette R.A."/>
            <person name="Grigoriev I.V."/>
            <person name="Minto R.E."/>
            <person name="Hibbett D.S."/>
        </authorList>
    </citation>
    <scope>NUCLEOTIDE SEQUENCE [LARGE SCALE GENOMIC DNA]</scope>
    <source>
        <strain evidence="2 3">FP15055 ss-10</strain>
    </source>
</reference>
<evidence type="ECO:0000313" key="2">
    <source>
        <dbReference type="EMBL" id="KIY69794.1"/>
    </source>
</evidence>
<dbReference type="AlphaFoldDB" id="A0A0D7BI94"/>
<name>A0A0D7BI94_9AGAR</name>
<keyword evidence="1" id="KW-0812">Transmembrane</keyword>
<keyword evidence="3" id="KW-1185">Reference proteome</keyword>
<keyword evidence="1" id="KW-1133">Transmembrane helix</keyword>
<accession>A0A0D7BI94</accession>
<proteinExistence type="predicted"/>
<dbReference type="EMBL" id="KN880478">
    <property type="protein sequence ID" value="KIY69794.1"/>
    <property type="molecule type" value="Genomic_DNA"/>
</dbReference>
<evidence type="ECO:0000256" key="1">
    <source>
        <dbReference type="SAM" id="Phobius"/>
    </source>
</evidence>
<protein>
    <submittedName>
        <fullName evidence="2">Uncharacterized protein</fullName>
    </submittedName>
</protein>
<gene>
    <name evidence="2" type="ORF">CYLTODRAFT_420358</name>
</gene>
<sequence>MGCVWSCISQSWLCLIGSLKWLVVATANVAIWLIQSATDVLVWVFDALMCGCCKQDRLRQSGETNNAHTFSNEKVAAT</sequence>